<keyword evidence="1" id="KW-1133">Transmembrane helix</keyword>
<gene>
    <name evidence="2" type="ORF">B0T15DRAFT_295768</name>
</gene>
<sequence length="222" mass="24276">MEKSSSRSQGSASSFEADSTDLHLRSKMRTVRMLDTARVGTTALALLMGLTVLGISANTLRVYRETHVSSDFLLPLWPDEFNARPTVSLVIGSSIVLVSNIVALCFSQVRTLRARATAHTSVTFVAPLVGLAGALVAVIFYYAVNASVTTDTFLSWTCRWKDVSMSQQPHWGTLCQQSHAGLYLAILLLPVEVVALALAARQMQLERYTDRYLAARKTPVLA</sequence>
<organism evidence="2 3">
    <name type="scientific">Chaetomium strumarium</name>
    <dbReference type="NCBI Taxonomy" id="1170767"/>
    <lineage>
        <taxon>Eukaryota</taxon>
        <taxon>Fungi</taxon>
        <taxon>Dikarya</taxon>
        <taxon>Ascomycota</taxon>
        <taxon>Pezizomycotina</taxon>
        <taxon>Sordariomycetes</taxon>
        <taxon>Sordariomycetidae</taxon>
        <taxon>Sordariales</taxon>
        <taxon>Chaetomiaceae</taxon>
        <taxon>Chaetomium</taxon>
    </lineage>
</organism>
<evidence type="ECO:0000256" key="1">
    <source>
        <dbReference type="SAM" id="Phobius"/>
    </source>
</evidence>
<dbReference type="GeneID" id="87882590"/>
<keyword evidence="1" id="KW-0812">Transmembrane</keyword>
<reference evidence="2" key="1">
    <citation type="journal article" date="2023" name="Mol. Phylogenet. Evol.">
        <title>Genome-scale phylogeny and comparative genomics of the fungal order Sordariales.</title>
        <authorList>
            <person name="Hensen N."/>
            <person name="Bonometti L."/>
            <person name="Westerberg I."/>
            <person name="Brannstrom I.O."/>
            <person name="Guillou S."/>
            <person name="Cros-Aarteil S."/>
            <person name="Calhoun S."/>
            <person name="Haridas S."/>
            <person name="Kuo A."/>
            <person name="Mondo S."/>
            <person name="Pangilinan J."/>
            <person name="Riley R."/>
            <person name="LaButti K."/>
            <person name="Andreopoulos B."/>
            <person name="Lipzen A."/>
            <person name="Chen C."/>
            <person name="Yan M."/>
            <person name="Daum C."/>
            <person name="Ng V."/>
            <person name="Clum A."/>
            <person name="Steindorff A."/>
            <person name="Ohm R.A."/>
            <person name="Martin F."/>
            <person name="Silar P."/>
            <person name="Natvig D.O."/>
            <person name="Lalanne C."/>
            <person name="Gautier V."/>
            <person name="Ament-Velasquez S.L."/>
            <person name="Kruys A."/>
            <person name="Hutchinson M.I."/>
            <person name="Powell A.J."/>
            <person name="Barry K."/>
            <person name="Miller A.N."/>
            <person name="Grigoriev I.V."/>
            <person name="Debuchy R."/>
            <person name="Gladieux P."/>
            <person name="Hiltunen Thoren M."/>
            <person name="Johannesson H."/>
        </authorList>
    </citation>
    <scope>NUCLEOTIDE SEQUENCE</scope>
    <source>
        <strain evidence="2">CBS 333.67</strain>
    </source>
</reference>
<keyword evidence="1" id="KW-0472">Membrane</keyword>
<keyword evidence="3" id="KW-1185">Reference proteome</keyword>
<feature type="transmembrane region" description="Helical" evidence="1">
    <location>
        <begin position="121"/>
        <end position="144"/>
    </location>
</feature>
<protein>
    <submittedName>
        <fullName evidence="2">Uncharacterized protein</fullName>
    </submittedName>
</protein>
<evidence type="ECO:0000313" key="2">
    <source>
        <dbReference type="EMBL" id="KAK3302187.1"/>
    </source>
</evidence>
<accession>A0AAJ0GLN2</accession>
<proteinExistence type="predicted"/>
<dbReference type="EMBL" id="JAUDZG010000007">
    <property type="protein sequence ID" value="KAK3302187.1"/>
    <property type="molecule type" value="Genomic_DNA"/>
</dbReference>
<dbReference type="Proteomes" id="UP001273166">
    <property type="component" value="Unassembled WGS sequence"/>
</dbReference>
<dbReference type="AlphaFoldDB" id="A0AAJ0GLN2"/>
<name>A0AAJ0GLN2_9PEZI</name>
<evidence type="ECO:0000313" key="3">
    <source>
        <dbReference type="Proteomes" id="UP001273166"/>
    </source>
</evidence>
<comment type="caution">
    <text evidence="2">The sequence shown here is derived from an EMBL/GenBank/DDBJ whole genome shotgun (WGS) entry which is preliminary data.</text>
</comment>
<dbReference type="RefSeq" id="XP_062717967.1">
    <property type="nucleotide sequence ID" value="XM_062863761.1"/>
</dbReference>
<reference evidence="2" key="2">
    <citation type="submission" date="2023-06" db="EMBL/GenBank/DDBJ databases">
        <authorList>
            <consortium name="Lawrence Berkeley National Laboratory"/>
            <person name="Mondo S.J."/>
            <person name="Hensen N."/>
            <person name="Bonometti L."/>
            <person name="Westerberg I."/>
            <person name="Brannstrom I.O."/>
            <person name="Guillou S."/>
            <person name="Cros-Aarteil S."/>
            <person name="Calhoun S."/>
            <person name="Haridas S."/>
            <person name="Kuo A."/>
            <person name="Pangilinan J."/>
            <person name="Riley R."/>
            <person name="Labutti K."/>
            <person name="Andreopoulos B."/>
            <person name="Lipzen A."/>
            <person name="Chen C."/>
            <person name="Yanf M."/>
            <person name="Daum C."/>
            <person name="Ng V."/>
            <person name="Clum A."/>
            <person name="Steindorff A."/>
            <person name="Ohm R."/>
            <person name="Martin F."/>
            <person name="Silar P."/>
            <person name="Natvig D."/>
            <person name="Lalanne C."/>
            <person name="Gautier V."/>
            <person name="Ament-Velasquez S.L."/>
            <person name="Kruys A."/>
            <person name="Hutchinson M.I."/>
            <person name="Powell A.J."/>
            <person name="Barry K."/>
            <person name="Miller A.N."/>
            <person name="Grigoriev I.V."/>
            <person name="Debuchy R."/>
            <person name="Gladieux P."/>
            <person name="Thoren M.H."/>
            <person name="Johannesson H."/>
        </authorList>
    </citation>
    <scope>NUCLEOTIDE SEQUENCE</scope>
    <source>
        <strain evidence="2">CBS 333.67</strain>
    </source>
</reference>
<feature type="transmembrane region" description="Helical" evidence="1">
    <location>
        <begin position="37"/>
        <end position="57"/>
    </location>
</feature>
<feature type="transmembrane region" description="Helical" evidence="1">
    <location>
        <begin position="180"/>
        <end position="200"/>
    </location>
</feature>
<feature type="transmembrane region" description="Helical" evidence="1">
    <location>
        <begin position="87"/>
        <end position="109"/>
    </location>
</feature>